<reference evidence="1 3" key="1">
    <citation type="journal article" date="2012" name="Nature">
        <title>Algal genomes reveal evolutionary mosaicism and the fate of nucleomorphs.</title>
        <authorList>
            <consortium name="DOE Joint Genome Institute"/>
            <person name="Curtis B.A."/>
            <person name="Tanifuji G."/>
            <person name="Burki F."/>
            <person name="Gruber A."/>
            <person name="Irimia M."/>
            <person name="Maruyama S."/>
            <person name="Arias M.C."/>
            <person name="Ball S.G."/>
            <person name="Gile G.H."/>
            <person name="Hirakawa Y."/>
            <person name="Hopkins J.F."/>
            <person name="Kuo A."/>
            <person name="Rensing S.A."/>
            <person name="Schmutz J."/>
            <person name="Symeonidi A."/>
            <person name="Elias M."/>
            <person name="Eveleigh R.J."/>
            <person name="Herman E.K."/>
            <person name="Klute M.J."/>
            <person name="Nakayama T."/>
            <person name="Obornik M."/>
            <person name="Reyes-Prieto A."/>
            <person name="Armbrust E.V."/>
            <person name="Aves S.J."/>
            <person name="Beiko R.G."/>
            <person name="Coutinho P."/>
            <person name="Dacks J.B."/>
            <person name="Durnford D.G."/>
            <person name="Fast N.M."/>
            <person name="Green B.R."/>
            <person name="Grisdale C.J."/>
            <person name="Hempel F."/>
            <person name="Henrissat B."/>
            <person name="Hoppner M.P."/>
            <person name="Ishida K."/>
            <person name="Kim E."/>
            <person name="Koreny L."/>
            <person name="Kroth P.G."/>
            <person name="Liu Y."/>
            <person name="Malik S.B."/>
            <person name="Maier U.G."/>
            <person name="McRose D."/>
            <person name="Mock T."/>
            <person name="Neilson J.A."/>
            <person name="Onodera N.T."/>
            <person name="Poole A.M."/>
            <person name="Pritham E.J."/>
            <person name="Richards T.A."/>
            <person name="Rocap G."/>
            <person name="Roy S.W."/>
            <person name="Sarai C."/>
            <person name="Schaack S."/>
            <person name="Shirato S."/>
            <person name="Slamovits C.H."/>
            <person name="Spencer D.F."/>
            <person name="Suzuki S."/>
            <person name="Worden A.Z."/>
            <person name="Zauner S."/>
            <person name="Barry K."/>
            <person name="Bell C."/>
            <person name="Bharti A.K."/>
            <person name="Crow J.A."/>
            <person name="Grimwood J."/>
            <person name="Kramer R."/>
            <person name="Lindquist E."/>
            <person name="Lucas S."/>
            <person name="Salamov A."/>
            <person name="McFadden G.I."/>
            <person name="Lane C.E."/>
            <person name="Keeling P.J."/>
            <person name="Gray M.W."/>
            <person name="Grigoriev I.V."/>
            <person name="Archibald J.M."/>
        </authorList>
    </citation>
    <scope>NUCLEOTIDE SEQUENCE</scope>
    <source>
        <strain evidence="1 3">CCMP2712</strain>
    </source>
</reference>
<dbReference type="InterPro" id="IPR029063">
    <property type="entry name" value="SAM-dependent_MTases_sf"/>
</dbReference>
<dbReference type="GeneID" id="17302430"/>
<evidence type="ECO:0000313" key="3">
    <source>
        <dbReference type="Proteomes" id="UP000011087"/>
    </source>
</evidence>
<accession>L1JBM8</accession>
<proteinExistence type="predicted"/>
<dbReference type="Gene3D" id="3.40.50.150">
    <property type="entry name" value="Vaccinia Virus protein VP39"/>
    <property type="match status" value="1"/>
</dbReference>
<dbReference type="EMBL" id="JH992997">
    <property type="protein sequence ID" value="EKX45916.1"/>
    <property type="molecule type" value="Genomic_DNA"/>
</dbReference>
<sequence>MDWAFSVLDRLIGNESNVVDICPGVGYSTLYFANKVRRGKVIVAEPRRHLANCLAATLGISSHSNVHLLPCIAGNGRQQVVDINESLASNSAKERTLPTCTCPTVSRAELLTTGGRIEESVADRVHLIKISLCAYPPWQDVVAGARAVLLLHQPILYIETPRGHKAMEIEGRLKGLGMTYRCYWSAGRMFRKDNWKQNKFDLFGPVLSVFHALCIPPHINLVGLRPIPEDPWHKHAQVASSMYEGGELTLRCKIPLDELFVSEVLNISVNKHSGVGIRTDGSTDAVTSARRQDLSLLACTN</sequence>
<organism evidence="1">
    <name type="scientific">Guillardia theta (strain CCMP2712)</name>
    <name type="common">Cryptophyte</name>
    <dbReference type="NCBI Taxonomy" id="905079"/>
    <lineage>
        <taxon>Eukaryota</taxon>
        <taxon>Cryptophyceae</taxon>
        <taxon>Pyrenomonadales</taxon>
        <taxon>Geminigeraceae</taxon>
        <taxon>Guillardia</taxon>
    </lineage>
</organism>
<dbReference type="RefSeq" id="XP_005832896.1">
    <property type="nucleotide sequence ID" value="XM_005832839.1"/>
</dbReference>
<keyword evidence="3" id="KW-1185">Reference proteome</keyword>
<reference evidence="3" key="2">
    <citation type="submission" date="2012-11" db="EMBL/GenBank/DDBJ databases">
        <authorList>
            <person name="Kuo A."/>
            <person name="Curtis B.A."/>
            <person name="Tanifuji G."/>
            <person name="Burki F."/>
            <person name="Gruber A."/>
            <person name="Irimia M."/>
            <person name="Maruyama S."/>
            <person name="Arias M.C."/>
            <person name="Ball S.G."/>
            <person name="Gile G.H."/>
            <person name="Hirakawa Y."/>
            <person name="Hopkins J.F."/>
            <person name="Rensing S.A."/>
            <person name="Schmutz J."/>
            <person name="Symeonidi A."/>
            <person name="Elias M."/>
            <person name="Eveleigh R.J."/>
            <person name="Herman E.K."/>
            <person name="Klute M.J."/>
            <person name="Nakayama T."/>
            <person name="Obornik M."/>
            <person name="Reyes-Prieto A."/>
            <person name="Armbrust E.V."/>
            <person name="Aves S.J."/>
            <person name="Beiko R.G."/>
            <person name="Coutinho P."/>
            <person name="Dacks J.B."/>
            <person name="Durnford D.G."/>
            <person name="Fast N.M."/>
            <person name="Green B.R."/>
            <person name="Grisdale C."/>
            <person name="Hempe F."/>
            <person name="Henrissat B."/>
            <person name="Hoppner M.P."/>
            <person name="Ishida K.-I."/>
            <person name="Kim E."/>
            <person name="Koreny L."/>
            <person name="Kroth P.G."/>
            <person name="Liu Y."/>
            <person name="Malik S.-B."/>
            <person name="Maier U.G."/>
            <person name="McRose D."/>
            <person name="Mock T."/>
            <person name="Neilson J.A."/>
            <person name="Onodera N.T."/>
            <person name="Poole A.M."/>
            <person name="Pritham E.J."/>
            <person name="Richards T.A."/>
            <person name="Rocap G."/>
            <person name="Roy S.W."/>
            <person name="Sarai C."/>
            <person name="Schaack S."/>
            <person name="Shirato S."/>
            <person name="Slamovits C.H."/>
            <person name="Spencer D.F."/>
            <person name="Suzuki S."/>
            <person name="Worden A.Z."/>
            <person name="Zauner S."/>
            <person name="Barry K."/>
            <person name="Bell C."/>
            <person name="Bharti A.K."/>
            <person name="Crow J.A."/>
            <person name="Grimwood J."/>
            <person name="Kramer R."/>
            <person name="Lindquist E."/>
            <person name="Lucas S."/>
            <person name="Salamov A."/>
            <person name="McFadden G.I."/>
            <person name="Lane C.E."/>
            <person name="Keeling P.J."/>
            <person name="Gray M.W."/>
            <person name="Grigoriev I.V."/>
            <person name="Archibald J.M."/>
        </authorList>
    </citation>
    <scope>NUCLEOTIDE SEQUENCE</scope>
    <source>
        <strain evidence="3">CCMP2712</strain>
    </source>
</reference>
<dbReference type="EnsemblProtists" id="EKX45916">
    <property type="protein sequence ID" value="EKX45916"/>
    <property type="gene ID" value="GUITHDRAFT_108367"/>
</dbReference>
<reference evidence="2" key="3">
    <citation type="submission" date="2015-06" db="UniProtKB">
        <authorList>
            <consortium name="EnsemblProtists"/>
        </authorList>
    </citation>
    <scope>IDENTIFICATION</scope>
</reference>
<dbReference type="KEGG" id="gtt:GUITHDRAFT_108367"/>
<dbReference type="PaxDb" id="55529-EKX45916"/>
<dbReference type="SUPFAM" id="SSF53335">
    <property type="entry name" value="S-adenosyl-L-methionine-dependent methyltransferases"/>
    <property type="match status" value="1"/>
</dbReference>
<gene>
    <name evidence="1" type="ORF">GUITHDRAFT_108367</name>
</gene>
<dbReference type="HOGENOM" id="CLU_925737_0_0_1"/>
<dbReference type="Proteomes" id="UP000011087">
    <property type="component" value="Unassembled WGS sequence"/>
</dbReference>
<evidence type="ECO:0000313" key="1">
    <source>
        <dbReference type="EMBL" id="EKX45916.1"/>
    </source>
</evidence>
<name>L1JBM8_GUITC</name>
<protein>
    <submittedName>
        <fullName evidence="1 2">Uncharacterized protein</fullName>
    </submittedName>
</protein>
<dbReference type="AlphaFoldDB" id="L1JBM8"/>
<evidence type="ECO:0000313" key="2">
    <source>
        <dbReference type="EnsemblProtists" id="EKX45916"/>
    </source>
</evidence>